<comment type="caution">
    <text evidence="1">The sequence shown here is derived from an EMBL/GenBank/DDBJ whole genome shotgun (WGS) entry which is preliminary data.</text>
</comment>
<dbReference type="AlphaFoldDB" id="A0A9X2Q1H5"/>
<evidence type="ECO:0000313" key="1">
    <source>
        <dbReference type="EMBL" id="MCS3709787.1"/>
    </source>
</evidence>
<gene>
    <name evidence="1" type="ORF">GGP61_001391</name>
</gene>
<proteinExistence type="predicted"/>
<evidence type="ECO:0000313" key="2">
    <source>
        <dbReference type="Proteomes" id="UP001155057"/>
    </source>
</evidence>
<sequence>MYCDAYTTEVNGQIVPIAWGTSQYPPKRSELIDLGCDLPTEDGGDSPRYPRVYAAARSSGKKLGDPVKHVEPAIRITIRTRFGIPSGGHASSKEWRRIGLIDEGLLEPAGTFDDGEWREDEKRYRYVEGDRFLSFEEEARRWADENREVLEEAARAAVGFEVEIEEGFEWMREARQMLQEQPANRPAYEEACGEVGAPVMRDQEIIEAGYAMKYGEFTAPHYDAETCVKMILAKKRFKQMGAKAKPFLDLFRRRRKKQEMERRANAPTCSYEGCEREATMNASLGRTCPEHYDDLSGI</sequence>
<dbReference type="EMBL" id="JANUAE010000004">
    <property type="protein sequence ID" value="MCS3709787.1"/>
    <property type="molecule type" value="Genomic_DNA"/>
</dbReference>
<dbReference type="Proteomes" id="UP001155057">
    <property type="component" value="Unassembled WGS sequence"/>
</dbReference>
<name>A0A9X2Q1H5_9BACT</name>
<reference evidence="1" key="1">
    <citation type="submission" date="2022-08" db="EMBL/GenBank/DDBJ databases">
        <title>Genomic Encyclopedia of Type Strains, Phase V (KMG-V): Genome sequencing to study the core and pangenomes of soil and plant-associated prokaryotes.</title>
        <authorList>
            <person name="Whitman W."/>
        </authorList>
    </citation>
    <scope>NUCLEOTIDE SEQUENCE</scope>
    <source>
        <strain evidence="1">SP3049</strain>
    </source>
</reference>
<accession>A0A9X2Q1H5</accession>
<organism evidence="1 2">
    <name type="scientific">Salinibacter ruber</name>
    <dbReference type="NCBI Taxonomy" id="146919"/>
    <lineage>
        <taxon>Bacteria</taxon>
        <taxon>Pseudomonadati</taxon>
        <taxon>Rhodothermota</taxon>
        <taxon>Rhodothermia</taxon>
        <taxon>Rhodothermales</taxon>
        <taxon>Salinibacteraceae</taxon>
        <taxon>Salinibacter</taxon>
    </lineage>
</organism>
<dbReference type="RefSeq" id="WP_259123635.1">
    <property type="nucleotide sequence ID" value="NZ_JANTZO010000005.1"/>
</dbReference>
<protein>
    <submittedName>
        <fullName evidence="1">Uncharacterized protein</fullName>
    </submittedName>
</protein>